<evidence type="ECO:0000259" key="12">
    <source>
        <dbReference type="SMART" id="SM00079"/>
    </source>
</evidence>
<evidence type="ECO:0000313" key="13">
    <source>
        <dbReference type="EMBL" id="VAW23907.1"/>
    </source>
</evidence>
<evidence type="ECO:0000256" key="3">
    <source>
        <dbReference type="ARBA" id="ARBA00022692"/>
    </source>
</evidence>
<feature type="domain" description="Ionotropic glutamate receptor C-terminal" evidence="12">
    <location>
        <begin position="39"/>
        <end position="369"/>
    </location>
</feature>
<dbReference type="GO" id="GO:0016020">
    <property type="term" value="C:membrane"/>
    <property type="evidence" value="ECO:0007669"/>
    <property type="project" value="UniProtKB-SubCell"/>
</dbReference>
<dbReference type="Gene3D" id="3.40.190.10">
    <property type="entry name" value="Periplasmic binding protein-like II"/>
    <property type="match status" value="2"/>
</dbReference>
<evidence type="ECO:0000256" key="9">
    <source>
        <dbReference type="ARBA" id="ARBA00023303"/>
    </source>
</evidence>
<evidence type="ECO:0000256" key="8">
    <source>
        <dbReference type="ARBA" id="ARBA00023180"/>
    </source>
</evidence>
<dbReference type="SUPFAM" id="SSF81324">
    <property type="entry name" value="Voltage-gated potassium channels"/>
    <property type="match status" value="1"/>
</dbReference>
<dbReference type="SUPFAM" id="SSF53850">
    <property type="entry name" value="Periplasmic binding protein-like II"/>
    <property type="match status" value="1"/>
</dbReference>
<dbReference type="InterPro" id="IPR015683">
    <property type="entry name" value="Ionotropic_Glu_rcpt"/>
</dbReference>
<keyword evidence="9" id="KW-0407">Ion channel</keyword>
<name>A0A3B0UF39_9ZZZZ</name>
<organism evidence="13">
    <name type="scientific">hydrothermal vent metagenome</name>
    <dbReference type="NCBI Taxonomy" id="652676"/>
    <lineage>
        <taxon>unclassified sequences</taxon>
        <taxon>metagenomes</taxon>
        <taxon>ecological metagenomes</taxon>
    </lineage>
</organism>
<keyword evidence="8" id="KW-0325">Glycoprotein</keyword>
<feature type="transmembrane region" description="Helical" evidence="10">
    <location>
        <begin position="148"/>
        <end position="169"/>
    </location>
</feature>
<reference evidence="13" key="1">
    <citation type="submission" date="2018-06" db="EMBL/GenBank/DDBJ databases">
        <authorList>
            <person name="Zhirakovskaya E."/>
        </authorList>
    </citation>
    <scope>NUCLEOTIDE SEQUENCE</scope>
</reference>
<dbReference type="Gene3D" id="1.10.287.70">
    <property type="match status" value="1"/>
</dbReference>
<dbReference type="Pfam" id="PF00497">
    <property type="entry name" value="SBP_bac_3"/>
    <property type="match status" value="1"/>
</dbReference>
<dbReference type="EMBL" id="UOEQ01000493">
    <property type="protein sequence ID" value="VAW23907.1"/>
    <property type="molecule type" value="Genomic_DNA"/>
</dbReference>
<feature type="transmembrane region" description="Helical" evidence="10">
    <location>
        <begin position="185"/>
        <end position="205"/>
    </location>
</feature>
<evidence type="ECO:0000256" key="10">
    <source>
        <dbReference type="SAM" id="Phobius"/>
    </source>
</evidence>
<evidence type="ECO:0000256" key="7">
    <source>
        <dbReference type="ARBA" id="ARBA00023170"/>
    </source>
</evidence>
<keyword evidence="7" id="KW-0675">Receptor</keyword>
<dbReference type="AlphaFoldDB" id="A0A3B0UF39"/>
<dbReference type="SMART" id="SM00079">
    <property type="entry name" value="PBPe"/>
    <property type="match status" value="1"/>
</dbReference>
<dbReference type="Pfam" id="PF00060">
    <property type="entry name" value="Lig_chan"/>
    <property type="match status" value="1"/>
</dbReference>
<protein>
    <submittedName>
        <fullName evidence="13">Uncharacterized protein</fullName>
    </submittedName>
</protein>
<evidence type="ECO:0000256" key="5">
    <source>
        <dbReference type="ARBA" id="ARBA00023065"/>
    </source>
</evidence>
<evidence type="ECO:0000259" key="11">
    <source>
        <dbReference type="SMART" id="SM00062"/>
    </source>
</evidence>
<evidence type="ECO:0000256" key="2">
    <source>
        <dbReference type="ARBA" id="ARBA00022448"/>
    </source>
</evidence>
<dbReference type="InterPro" id="IPR001320">
    <property type="entry name" value="Iontro_rcpt_C"/>
</dbReference>
<keyword evidence="4 10" id="KW-1133">Transmembrane helix</keyword>
<feature type="transmembrane region" description="Helical" evidence="10">
    <location>
        <begin position="217"/>
        <end position="235"/>
    </location>
</feature>
<proteinExistence type="predicted"/>
<accession>A0A3B0UF39</accession>
<gene>
    <name evidence="13" type="ORF">MNBD_ALPHA11-1588</name>
</gene>
<feature type="domain" description="Solute-binding protein family 3/N-terminal" evidence="11">
    <location>
        <begin position="39"/>
        <end position="370"/>
    </location>
</feature>
<keyword evidence="2" id="KW-0813">Transport</keyword>
<keyword evidence="5" id="KW-0406">Ion transport</keyword>
<evidence type="ECO:0000256" key="4">
    <source>
        <dbReference type="ARBA" id="ARBA00022989"/>
    </source>
</evidence>
<dbReference type="PANTHER" id="PTHR18966">
    <property type="entry name" value="IONOTROPIC GLUTAMATE RECEPTOR"/>
    <property type="match status" value="1"/>
</dbReference>
<dbReference type="GO" id="GO:0015276">
    <property type="term" value="F:ligand-gated monoatomic ion channel activity"/>
    <property type="evidence" value="ECO:0007669"/>
    <property type="project" value="InterPro"/>
</dbReference>
<sequence>MLSGADLTAYILKYFTALMVFSLPLFSSAVQAQTSPENPLIISSVERPPFTFYDEDGGISGFSVELWQEIAKRNAWEFEWKRYESFPAMVDSVVNGDADAAVANISITAERERLLDFSHPIYDSGLQIIVAADRGGTSIIGIIWQSGAVQLIGGAIIILLIIAHILWFFERNTPNSRHDYFRDEYVGGVWDAFWWAFIIMTMGGFENEVPASKFSRVLAMFWIVASLFFVSTLTAKITTSLTVDQLTGDINSVSDLVGKRVGVGENSAMSRFLEAKNIPYRKYEDFNAALTALEANEIDATIGDAPIVRFYVANDGAGKVALAGPVFQADKFGIAFPDGSELLEQVNMALLQIREDGTYERLQTKWFGSSI</sequence>
<evidence type="ECO:0000256" key="6">
    <source>
        <dbReference type="ARBA" id="ARBA00023136"/>
    </source>
</evidence>
<dbReference type="InterPro" id="IPR001638">
    <property type="entry name" value="Solute-binding_3/MltF_N"/>
</dbReference>
<keyword evidence="3 10" id="KW-0812">Transmembrane</keyword>
<keyword evidence="6 10" id="KW-0472">Membrane</keyword>
<comment type="subcellular location">
    <subcellularLocation>
        <location evidence="1">Membrane</location>
        <topology evidence="1">Multi-pass membrane protein</topology>
    </subcellularLocation>
</comment>
<evidence type="ECO:0000256" key="1">
    <source>
        <dbReference type="ARBA" id="ARBA00004141"/>
    </source>
</evidence>
<dbReference type="SMART" id="SM00062">
    <property type="entry name" value="PBPb"/>
    <property type="match status" value="1"/>
</dbReference>